<evidence type="ECO:0000313" key="2">
    <source>
        <dbReference type="EMBL" id="MBP2028090.1"/>
    </source>
</evidence>
<gene>
    <name evidence="2" type="ORF">J2Z35_001889</name>
</gene>
<name>A0ABS4KJY3_9FIRM</name>
<accession>A0ABS4KJY3</accession>
<dbReference type="EMBL" id="JAGGLI010000021">
    <property type="protein sequence ID" value="MBP2028090.1"/>
    <property type="molecule type" value="Genomic_DNA"/>
</dbReference>
<dbReference type="NCBIfam" id="TIGR03936">
    <property type="entry name" value="sam_1_link_chp"/>
    <property type="match status" value="1"/>
</dbReference>
<reference evidence="2 3" key="1">
    <citation type="submission" date="2021-03" db="EMBL/GenBank/DDBJ databases">
        <title>Genomic Encyclopedia of Type Strains, Phase IV (KMG-IV): sequencing the most valuable type-strain genomes for metagenomic binning, comparative biology and taxonomic classification.</title>
        <authorList>
            <person name="Goeker M."/>
        </authorList>
    </citation>
    <scope>NUCLEOTIDE SEQUENCE [LARGE SCALE GENOMIC DNA]</scope>
    <source>
        <strain evidence="2 3">DSM 27512</strain>
    </source>
</reference>
<evidence type="ECO:0000259" key="1">
    <source>
        <dbReference type="Pfam" id="PF10105"/>
    </source>
</evidence>
<feature type="domain" description="DUF2344" evidence="1">
    <location>
        <begin position="3"/>
        <end position="189"/>
    </location>
</feature>
<sequence>MNIRLKYKKTGDICYISHLDVIKLLERIIRRAKLKVGYSEGFNPHPKISFSPALQLGVQSLSEFVDITLDEDYDLSHILKKMNESSVDGLEFIEGKILEGKVNSIVAFITHSTYEILIPKEEIEIKELEEVVNSINTKDEIMLTKKTKKGKIKEYNMKEFIGNIEITDSNDSIKLTLTVCSGSDKSINPKTVIEHIKNILDKDFDFELIKLEAFHIDEKDNKRYLI</sequence>
<comment type="caution">
    <text evidence="2">The sequence shown here is derived from an EMBL/GenBank/DDBJ whole genome shotgun (WGS) entry which is preliminary data.</text>
</comment>
<dbReference type="RefSeq" id="WP_209661147.1">
    <property type="nucleotide sequence ID" value="NZ_JAGGLI010000021.1"/>
</dbReference>
<protein>
    <submittedName>
        <fullName evidence="2">Radical SAM-linked protein</fullName>
    </submittedName>
</protein>
<dbReference type="Pfam" id="PF10105">
    <property type="entry name" value="DUF2344"/>
    <property type="match status" value="1"/>
</dbReference>
<dbReference type="InterPro" id="IPR018768">
    <property type="entry name" value="DUF2344"/>
</dbReference>
<organism evidence="2 3">
    <name type="scientific">Acetoanaerobium pronyense</name>
    <dbReference type="NCBI Taxonomy" id="1482736"/>
    <lineage>
        <taxon>Bacteria</taxon>
        <taxon>Bacillati</taxon>
        <taxon>Bacillota</taxon>
        <taxon>Clostridia</taxon>
        <taxon>Peptostreptococcales</taxon>
        <taxon>Filifactoraceae</taxon>
        <taxon>Acetoanaerobium</taxon>
    </lineage>
</organism>
<keyword evidence="3" id="KW-1185">Reference proteome</keyword>
<evidence type="ECO:0000313" key="3">
    <source>
        <dbReference type="Proteomes" id="UP001314903"/>
    </source>
</evidence>
<dbReference type="Proteomes" id="UP001314903">
    <property type="component" value="Unassembled WGS sequence"/>
</dbReference>
<proteinExistence type="predicted"/>